<proteinExistence type="predicted"/>
<evidence type="ECO:0000313" key="2">
    <source>
        <dbReference type="EMBL" id="QKI88263.1"/>
    </source>
</evidence>
<dbReference type="AlphaFoldDB" id="A0A7D4SRB1"/>
<accession>A0A7D4SRB1</accession>
<keyword evidence="1" id="KW-0472">Membrane</keyword>
<dbReference type="KEGG" id="txa:HQN79_01060"/>
<evidence type="ECO:0000313" key="3">
    <source>
        <dbReference type="Proteomes" id="UP000504724"/>
    </source>
</evidence>
<protein>
    <submittedName>
        <fullName evidence="2">Uncharacterized protein</fullName>
    </submittedName>
</protein>
<dbReference type="Proteomes" id="UP000504724">
    <property type="component" value="Chromosome"/>
</dbReference>
<keyword evidence="3" id="KW-1185">Reference proteome</keyword>
<sequence length="217" mass="24422">MSDMKQKRPLPMFWLVFGASIIIFALMLVLQPEREAIDDQRLPWNAHFDSQGKLHTLGLIVGESNVNDAIALYGKDVEIKLFSEIDESSKSVEAYFPVIYIGSIKAALALKINASKEVMQQAFDNGKKIIMSSSGGREVELYNADKLKFMTLPVSSITLLPRKNLTERAIQMRFGDPDRREIQSDGLEHLFFDKLGLEMILDPEGPEALQYTDVAAR</sequence>
<keyword evidence="1" id="KW-1133">Transmembrane helix</keyword>
<reference evidence="2 3" key="1">
    <citation type="submission" date="2020-05" db="EMBL/GenBank/DDBJ databases">
        <title>Thiomicrorhabdus sediminis sp.nov. and Thiomicrorhabdus xiamenensis sp.nov., novel sulfur-oxidizing bacteria isolated from coastal sediment.</title>
        <authorList>
            <person name="Liu X."/>
        </authorList>
    </citation>
    <scope>NUCLEOTIDE SEQUENCE [LARGE SCALE GENOMIC DNA]</scope>
    <source>
        <strain evidence="2 3">G2</strain>
    </source>
</reference>
<keyword evidence="1" id="KW-0812">Transmembrane</keyword>
<organism evidence="2 3">
    <name type="scientific">Thiomicrorhabdus xiamenensis</name>
    <dbReference type="NCBI Taxonomy" id="2739063"/>
    <lineage>
        <taxon>Bacteria</taxon>
        <taxon>Pseudomonadati</taxon>
        <taxon>Pseudomonadota</taxon>
        <taxon>Gammaproteobacteria</taxon>
        <taxon>Thiotrichales</taxon>
        <taxon>Piscirickettsiaceae</taxon>
        <taxon>Thiomicrorhabdus</taxon>
    </lineage>
</organism>
<feature type="transmembrane region" description="Helical" evidence="1">
    <location>
        <begin position="12"/>
        <end position="30"/>
    </location>
</feature>
<gene>
    <name evidence="2" type="ORF">HQN79_01060</name>
</gene>
<dbReference type="RefSeq" id="WP_173283859.1">
    <property type="nucleotide sequence ID" value="NZ_CP054020.1"/>
</dbReference>
<dbReference type="EMBL" id="CP054020">
    <property type="protein sequence ID" value="QKI88263.1"/>
    <property type="molecule type" value="Genomic_DNA"/>
</dbReference>
<evidence type="ECO:0000256" key="1">
    <source>
        <dbReference type="SAM" id="Phobius"/>
    </source>
</evidence>
<name>A0A7D4SRB1_9GAMM</name>